<sequence>MKYDVIMAGPFPPPVHGMASINLCVYKDFVQKGKQVKFLNTSAKNLKRGYFSRLGRAPKVILNLLIFMAKVRQCKNFYSSVSGGKGQVYEILFTAAARVFRKQVYLHHHTFSYLDNYSRLTMLMTRVAGPEARHIVLSEEMAQKMRDKYGAKRVIAVSNSAFLVSNESAAIKKEPKSNLMAIGFMSNIAKEKGIFEFLDFFTEANKKGLPVKGEIAGPFQDEEIKSEVLERLKQLPNVDYLGPRYGAEKELFYNGIDVLLFPTIYANEAEPLTIHEAMSHGLPVIAYGRGAIPEILDKESGVVIDVHQPFVSIALTHIEEWIKTPVLFKRLSCNARDTFGRCRSSNISIWNEISSQDFG</sequence>
<dbReference type="InterPro" id="IPR050194">
    <property type="entry name" value="Glycosyltransferase_grp1"/>
</dbReference>
<feature type="domain" description="Glycosyl transferase family 1" evidence="1">
    <location>
        <begin position="177"/>
        <end position="336"/>
    </location>
</feature>
<dbReference type="OrthoDB" id="8523124at2"/>
<dbReference type="Proteomes" id="UP000244934">
    <property type="component" value="Unassembled WGS sequence"/>
</dbReference>
<dbReference type="PANTHER" id="PTHR45947">
    <property type="entry name" value="SULFOQUINOVOSYL TRANSFERASE SQD2"/>
    <property type="match status" value="1"/>
</dbReference>
<evidence type="ECO:0000259" key="1">
    <source>
        <dbReference type="Pfam" id="PF00534"/>
    </source>
</evidence>
<gene>
    <name evidence="2" type="ORF">KSP9073_02424</name>
</gene>
<dbReference type="CDD" id="cd03801">
    <property type="entry name" value="GT4_PimA-like"/>
    <property type="match status" value="1"/>
</dbReference>
<name>A0A2R8CNC3_9GAMM</name>
<dbReference type="SUPFAM" id="SSF53756">
    <property type="entry name" value="UDP-Glycosyltransferase/glycogen phosphorylase"/>
    <property type="match status" value="1"/>
</dbReference>
<dbReference type="Pfam" id="PF00534">
    <property type="entry name" value="Glycos_transf_1"/>
    <property type="match status" value="1"/>
</dbReference>
<evidence type="ECO:0000313" key="2">
    <source>
        <dbReference type="EMBL" id="SPJ34390.1"/>
    </source>
</evidence>
<reference evidence="3" key="1">
    <citation type="submission" date="2018-03" db="EMBL/GenBank/DDBJ databases">
        <authorList>
            <person name="Navarro De La Torre S."/>
        </authorList>
    </citation>
    <scope>NUCLEOTIDE SEQUENCE [LARGE SCALE GENOMIC DNA]</scope>
    <source>
        <strain evidence="3">EAod3</strain>
    </source>
</reference>
<dbReference type="GO" id="GO:0016757">
    <property type="term" value="F:glycosyltransferase activity"/>
    <property type="evidence" value="ECO:0007669"/>
    <property type="project" value="InterPro"/>
</dbReference>
<dbReference type="InterPro" id="IPR001296">
    <property type="entry name" value="Glyco_trans_1"/>
</dbReference>
<organism evidence="2 3">
    <name type="scientific">Kushneria phyllosphaerae</name>
    <dbReference type="NCBI Taxonomy" id="2100822"/>
    <lineage>
        <taxon>Bacteria</taxon>
        <taxon>Pseudomonadati</taxon>
        <taxon>Pseudomonadota</taxon>
        <taxon>Gammaproteobacteria</taxon>
        <taxon>Oceanospirillales</taxon>
        <taxon>Halomonadaceae</taxon>
        <taxon>Kushneria</taxon>
    </lineage>
</organism>
<evidence type="ECO:0000313" key="3">
    <source>
        <dbReference type="Proteomes" id="UP000244934"/>
    </source>
</evidence>
<proteinExistence type="predicted"/>
<dbReference type="EMBL" id="ONZI01000003">
    <property type="protein sequence ID" value="SPJ34390.1"/>
    <property type="molecule type" value="Genomic_DNA"/>
</dbReference>
<dbReference type="RefSeq" id="WP_108843179.1">
    <property type="nucleotide sequence ID" value="NZ_ONZI01000003.1"/>
</dbReference>
<keyword evidence="3" id="KW-1185">Reference proteome</keyword>
<dbReference type="Gene3D" id="3.40.50.2000">
    <property type="entry name" value="Glycogen Phosphorylase B"/>
    <property type="match status" value="2"/>
</dbReference>
<dbReference type="PANTHER" id="PTHR45947:SF3">
    <property type="entry name" value="SULFOQUINOVOSYL TRANSFERASE SQD2"/>
    <property type="match status" value="1"/>
</dbReference>
<accession>A0A2R8CNC3</accession>
<protein>
    <recommendedName>
        <fullName evidence="1">Glycosyl transferase family 1 domain-containing protein</fullName>
    </recommendedName>
</protein>
<dbReference type="AlphaFoldDB" id="A0A2R8CNC3"/>